<feature type="domain" description="HTH araC/xylS-type" evidence="5">
    <location>
        <begin position="645"/>
        <end position="743"/>
    </location>
</feature>
<dbReference type="PROSITE" id="PS00041">
    <property type="entry name" value="HTH_ARAC_FAMILY_1"/>
    <property type="match status" value="1"/>
</dbReference>
<dbReference type="KEGG" id="pib:BBD41_24510"/>
<dbReference type="EMBL" id="CP016809">
    <property type="protein sequence ID" value="ANY75477.1"/>
    <property type="molecule type" value="Genomic_DNA"/>
</dbReference>
<keyword evidence="2" id="KW-0238">DNA-binding</keyword>
<keyword evidence="4" id="KW-1133">Transmembrane helix</keyword>
<dbReference type="SUPFAM" id="SSF46689">
    <property type="entry name" value="Homeodomain-like"/>
    <property type="match status" value="1"/>
</dbReference>
<keyword evidence="3" id="KW-0804">Transcription</keyword>
<accession>A0A1B2E6E9</accession>
<proteinExistence type="predicted"/>
<reference evidence="6" key="1">
    <citation type="submission" date="2016-08" db="EMBL/GenBank/DDBJ databases">
        <title>Complete Genome Seqeunce of Paenibacillus sp. nov. IHBB 9852 from high altitute lake of Indian trans-Himalayas.</title>
        <authorList>
            <person name="Kiran S."/>
            <person name="Swarnkar M.K."/>
            <person name="Rana A."/>
            <person name="Tewari R."/>
            <person name="Gulati A."/>
        </authorList>
    </citation>
    <scope>NUCLEOTIDE SEQUENCE [LARGE SCALE GENOMIC DNA]</scope>
    <source>
        <strain evidence="6">IHBB 9852</strain>
    </source>
</reference>
<dbReference type="PANTHER" id="PTHR43280:SF28">
    <property type="entry name" value="HTH-TYPE TRANSCRIPTIONAL ACTIVATOR RHAS"/>
    <property type="match status" value="1"/>
</dbReference>
<name>A0A1B2E6E9_9BACL</name>
<feature type="transmembrane region" description="Helical" evidence="4">
    <location>
        <begin position="294"/>
        <end position="314"/>
    </location>
</feature>
<sequence>MQWLTSRFSVHSLFFKMLVYFLIVISLLSSYNIWSMTFYTRNVHNEIVKYNLTLIRNTVDSFEKQYTTWKSLLLSLQHDEFVGNISRQADKGGKQAIDYLQVDLVMDQIRTLVTQPFYHLQNVMIYYRSHSFLLELDGMVDDDRMFRHYYVSEAYPYEFWLKEADRSGAFLQALPSSSFTIEPKSSEVELLPLVSHVPGSPWEIIAFVNMKSWYESYKGMAGSRLLLLDQDGTPLFQSDPSAKDGQLPAWNGKSEWIKDKGTYYFFEKGDRSGLTYVSIIPHNELNRSISRMNWIAVLLFAATLLIGTVASWFFTRNINQPLKRMITGLGKTEQHLYEGTISEFNAIASHLQGLHHERKEIKAWMDQVKPLLTSYHYMARFKNINIDEAAAAELPVSEGAFMIVVFQLRYRHTPSERLEDMLTKATGKIKEIISLQVQEAFPLSHTLQMDSREILSIVYTQERSERLLACLNELKRIFDHDQGTYLITIAVSSVFQHTSHFDQAYAEAMSLLLQAMPLEETQIIWEKALREEVSGFTAEQEHEFYVNLQAGNESSCQELLDRAFDSLHRRGATADQLHQFAHAVLSRIRKTMDLLNIESSPLQSDHQPLAHCVTPEHYQQALLSELARAAEAIRRKREENYDIIQFIAQFMENHISEEISLELLADKLNMSPTYLSGYIKEKTGSNFSDHLHAIRIRKAKELLVTTNMPVQEVGAQIGYRNVTSFIRMFKKLTGQPPGDYRKTHWIRN</sequence>
<dbReference type="RefSeq" id="WP_099479211.1">
    <property type="nucleotide sequence ID" value="NZ_CP016809.1"/>
</dbReference>
<gene>
    <name evidence="6" type="ORF">BBD41_24510</name>
</gene>
<protein>
    <submittedName>
        <fullName evidence="6">AraC family transcriptional regulator</fullName>
    </submittedName>
</protein>
<evidence type="ECO:0000256" key="4">
    <source>
        <dbReference type="SAM" id="Phobius"/>
    </source>
</evidence>
<dbReference type="Pfam" id="PF12833">
    <property type="entry name" value="HTH_18"/>
    <property type="match status" value="1"/>
</dbReference>
<dbReference type="InterPro" id="IPR018060">
    <property type="entry name" value="HTH_AraC"/>
</dbReference>
<dbReference type="InterPro" id="IPR018062">
    <property type="entry name" value="HTH_AraC-typ_CS"/>
</dbReference>
<evidence type="ECO:0000256" key="1">
    <source>
        <dbReference type="ARBA" id="ARBA00023015"/>
    </source>
</evidence>
<dbReference type="PANTHER" id="PTHR43280">
    <property type="entry name" value="ARAC-FAMILY TRANSCRIPTIONAL REGULATOR"/>
    <property type="match status" value="1"/>
</dbReference>
<dbReference type="Gene3D" id="6.10.340.10">
    <property type="match status" value="1"/>
</dbReference>
<dbReference type="GO" id="GO:0003700">
    <property type="term" value="F:DNA-binding transcription factor activity"/>
    <property type="evidence" value="ECO:0007669"/>
    <property type="project" value="InterPro"/>
</dbReference>
<dbReference type="GO" id="GO:0043565">
    <property type="term" value="F:sequence-specific DNA binding"/>
    <property type="evidence" value="ECO:0007669"/>
    <property type="project" value="InterPro"/>
</dbReference>
<evidence type="ECO:0000313" key="6">
    <source>
        <dbReference type="EMBL" id="ANY75477.1"/>
    </source>
</evidence>
<keyword evidence="4" id="KW-0472">Membrane</keyword>
<dbReference type="Gene3D" id="1.10.10.60">
    <property type="entry name" value="Homeodomain-like"/>
    <property type="match status" value="2"/>
</dbReference>
<evidence type="ECO:0000256" key="3">
    <source>
        <dbReference type="ARBA" id="ARBA00023163"/>
    </source>
</evidence>
<keyword evidence="1" id="KW-0805">Transcription regulation</keyword>
<organism evidence="6">
    <name type="scientific">Paenibacillus ihbetae</name>
    <dbReference type="NCBI Taxonomy" id="1870820"/>
    <lineage>
        <taxon>Bacteria</taxon>
        <taxon>Bacillati</taxon>
        <taxon>Bacillota</taxon>
        <taxon>Bacilli</taxon>
        <taxon>Bacillales</taxon>
        <taxon>Paenibacillaceae</taxon>
        <taxon>Paenibacillus</taxon>
    </lineage>
</organism>
<evidence type="ECO:0000256" key="2">
    <source>
        <dbReference type="ARBA" id="ARBA00023125"/>
    </source>
</evidence>
<dbReference type="PROSITE" id="PS01124">
    <property type="entry name" value="HTH_ARAC_FAMILY_2"/>
    <property type="match status" value="1"/>
</dbReference>
<evidence type="ECO:0000259" key="5">
    <source>
        <dbReference type="PROSITE" id="PS01124"/>
    </source>
</evidence>
<dbReference type="SMART" id="SM00342">
    <property type="entry name" value="HTH_ARAC"/>
    <property type="match status" value="1"/>
</dbReference>
<dbReference type="AlphaFoldDB" id="A0A1B2E6E9"/>
<feature type="transmembrane region" description="Helical" evidence="4">
    <location>
        <begin position="13"/>
        <end position="34"/>
    </location>
</feature>
<dbReference type="InterPro" id="IPR009057">
    <property type="entry name" value="Homeodomain-like_sf"/>
</dbReference>
<keyword evidence="4" id="KW-0812">Transmembrane</keyword>